<feature type="domain" description="PAC" evidence="3">
    <location>
        <begin position="99"/>
        <end position="151"/>
    </location>
</feature>
<dbReference type="NCBIfam" id="TIGR00254">
    <property type="entry name" value="GGDEF"/>
    <property type="match status" value="1"/>
</dbReference>
<feature type="domain" description="PAS" evidence="2">
    <location>
        <begin position="283"/>
        <end position="325"/>
    </location>
</feature>
<proteinExistence type="predicted"/>
<dbReference type="FunFam" id="3.30.70.270:FF:000001">
    <property type="entry name" value="Diguanylate cyclase domain protein"/>
    <property type="match status" value="1"/>
</dbReference>
<dbReference type="PANTHER" id="PTHR44757">
    <property type="entry name" value="DIGUANYLATE CYCLASE DGCP"/>
    <property type="match status" value="1"/>
</dbReference>
<dbReference type="InterPro" id="IPR013767">
    <property type="entry name" value="PAS_fold"/>
</dbReference>
<dbReference type="Pfam" id="PF00990">
    <property type="entry name" value="GGDEF"/>
    <property type="match status" value="1"/>
</dbReference>
<evidence type="ECO:0000313" key="6">
    <source>
        <dbReference type="Proteomes" id="UP000469125"/>
    </source>
</evidence>
<evidence type="ECO:0000259" key="2">
    <source>
        <dbReference type="PROSITE" id="PS50112"/>
    </source>
</evidence>
<gene>
    <name evidence="5" type="ORF">GMD78_06315</name>
</gene>
<dbReference type="InterPro" id="IPR029787">
    <property type="entry name" value="Nucleotide_cyclase"/>
</dbReference>
<dbReference type="AlphaFoldDB" id="A0A6N8FEB2"/>
<dbReference type="InterPro" id="IPR052155">
    <property type="entry name" value="Biofilm_reg_signaling"/>
</dbReference>
<dbReference type="Pfam" id="PF08448">
    <property type="entry name" value="PAS_4"/>
    <property type="match status" value="1"/>
</dbReference>
<keyword evidence="6" id="KW-1185">Reference proteome</keyword>
<dbReference type="InterPro" id="IPR000700">
    <property type="entry name" value="PAS-assoc_C"/>
</dbReference>
<dbReference type="InterPro" id="IPR001610">
    <property type="entry name" value="PAC"/>
</dbReference>
<feature type="domain" description="GGDEF" evidence="4">
    <location>
        <begin position="565"/>
        <end position="695"/>
    </location>
</feature>
<evidence type="ECO:0000256" key="1">
    <source>
        <dbReference type="SAM" id="Coils"/>
    </source>
</evidence>
<reference evidence="5 6" key="1">
    <citation type="submission" date="2019-11" db="EMBL/GenBank/DDBJ databases">
        <authorList>
            <person name="Li X."/>
        </authorList>
    </citation>
    <scope>NUCLEOTIDE SEQUENCE [LARGE SCALE GENOMIC DNA]</scope>
    <source>
        <strain evidence="5 6">L9</strain>
    </source>
</reference>
<dbReference type="Pfam" id="PF13426">
    <property type="entry name" value="PAS_9"/>
    <property type="match status" value="2"/>
</dbReference>
<feature type="domain" description="PAS" evidence="2">
    <location>
        <begin position="406"/>
        <end position="476"/>
    </location>
</feature>
<keyword evidence="1" id="KW-0175">Coiled coil</keyword>
<feature type="domain" description="PAC" evidence="3">
    <location>
        <begin position="231"/>
        <end position="282"/>
    </location>
</feature>
<dbReference type="InterPro" id="IPR035965">
    <property type="entry name" value="PAS-like_dom_sf"/>
</dbReference>
<evidence type="ECO:0000313" key="5">
    <source>
        <dbReference type="EMBL" id="MUK88012.1"/>
    </source>
</evidence>
<dbReference type="PROSITE" id="PS50113">
    <property type="entry name" value="PAC"/>
    <property type="match status" value="3"/>
</dbReference>
<evidence type="ECO:0000259" key="4">
    <source>
        <dbReference type="PROSITE" id="PS50887"/>
    </source>
</evidence>
<dbReference type="Gene3D" id="3.30.450.20">
    <property type="entry name" value="PAS domain"/>
    <property type="match status" value="4"/>
</dbReference>
<dbReference type="PROSITE" id="PS50112">
    <property type="entry name" value="PAS"/>
    <property type="match status" value="3"/>
</dbReference>
<dbReference type="InterPro" id="IPR000160">
    <property type="entry name" value="GGDEF_dom"/>
</dbReference>
<dbReference type="SMART" id="SM00091">
    <property type="entry name" value="PAS"/>
    <property type="match status" value="4"/>
</dbReference>
<dbReference type="PANTHER" id="PTHR44757:SF2">
    <property type="entry name" value="BIOFILM ARCHITECTURE MAINTENANCE PROTEIN MBAA"/>
    <property type="match status" value="1"/>
</dbReference>
<feature type="domain" description="PAC" evidence="3">
    <location>
        <begin position="356"/>
        <end position="405"/>
    </location>
</feature>
<dbReference type="NCBIfam" id="TIGR00229">
    <property type="entry name" value="sensory_box"/>
    <property type="match status" value="4"/>
</dbReference>
<dbReference type="SMART" id="SM00086">
    <property type="entry name" value="PAC"/>
    <property type="match status" value="4"/>
</dbReference>
<dbReference type="CDD" id="cd01949">
    <property type="entry name" value="GGDEF"/>
    <property type="match status" value="1"/>
</dbReference>
<dbReference type="SUPFAM" id="SSF55073">
    <property type="entry name" value="Nucleotide cyclase"/>
    <property type="match status" value="1"/>
</dbReference>
<dbReference type="EMBL" id="WOCA01000003">
    <property type="protein sequence ID" value="MUK88012.1"/>
    <property type="molecule type" value="Genomic_DNA"/>
</dbReference>
<dbReference type="Gene3D" id="3.30.70.270">
    <property type="match status" value="1"/>
</dbReference>
<dbReference type="InterPro" id="IPR043128">
    <property type="entry name" value="Rev_trsase/Diguanyl_cyclase"/>
</dbReference>
<feature type="coiled-coil region" evidence="1">
    <location>
        <begin position="266"/>
        <end position="293"/>
    </location>
</feature>
<protein>
    <submittedName>
        <fullName evidence="5">PAS domain S-box protein</fullName>
    </submittedName>
</protein>
<dbReference type="InterPro" id="IPR000014">
    <property type="entry name" value="PAS"/>
</dbReference>
<dbReference type="Proteomes" id="UP000469125">
    <property type="component" value="Unassembled WGS sequence"/>
</dbReference>
<dbReference type="Pfam" id="PF00989">
    <property type="entry name" value="PAS"/>
    <property type="match status" value="1"/>
</dbReference>
<dbReference type="CDD" id="cd00130">
    <property type="entry name" value="PAS"/>
    <property type="match status" value="4"/>
</dbReference>
<dbReference type="SMART" id="SM00267">
    <property type="entry name" value="GGDEF"/>
    <property type="match status" value="1"/>
</dbReference>
<accession>A0A6N8FEB2</accession>
<sequence>MKVIGNEKGAMLLMKEFLQEIGQDKHALMSMFDSIDDLVFLLKVDGNSFRYVYINKKGKRILDYPGEIIGRKIEDIVSRRMAHSLLEKYQQAFNTQKAVYFEETITGKNGVPMIGETSINPIITERDKCEYLLSIVRDVTDRRTHEFQLKTTQRRLVRNQKRIESLFKHNHEAVFELDLQGNFISINDAGERLIGYNEDEIIGRSSFSFVKEEDRNRVETNFANVLNGQTRDYEIRTYHKSGRQLLLHIRNIPIIVDESLEGIFGIASDITVKREMEKELERIKNELQLVWDNTSDGIFLLSQKGRILTANPSFLNMFRYSAEELRNIASPFIFPPHDMTNQQVFLERLRSEKEILEIEVQRFTKTGKVLDILASYRPINEGDILAVGMYKDITERKKMERQLEESEKRYRKIVDLSPEAIMILKRRKILYVNQTGEELLQQSHKDYIVNHFITDFIHKEDQGKAEQFLSDIEEQMVEDSESDTITIRFIRHDGKAIHTELTAALVENGGDKVIQTIIRDISERIEHEKHLSYLAYHDPLTGLLNRRAFNDQFKDSIMEANRNNQILAVFYLDMDNFKEINDKLGHDVGDQLLKEFANRLERTVRGKDLLCRVGGDEFLILLKNITDKKDVIDIASRLHEIVQKPYEISGKKIQVTSSFGISLYPDDGTTPRRLIHHADVALYRAKKERNNYSFY</sequence>
<feature type="domain" description="PAS" evidence="2">
    <location>
        <begin position="159"/>
        <end position="229"/>
    </location>
</feature>
<name>A0A6N8FEB2_9BACI</name>
<dbReference type="InterPro" id="IPR013656">
    <property type="entry name" value="PAS_4"/>
</dbReference>
<dbReference type="SUPFAM" id="SSF55785">
    <property type="entry name" value="PYP-like sensor domain (PAS domain)"/>
    <property type="match status" value="4"/>
</dbReference>
<organism evidence="5 6">
    <name type="scientific">Ornithinibacillus caprae</name>
    <dbReference type="NCBI Taxonomy" id="2678566"/>
    <lineage>
        <taxon>Bacteria</taxon>
        <taxon>Bacillati</taxon>
        <taxon>Bacillota</taxon>
        <taxon>Bacilli</taxon>
        <taxon>Bacillales</taxon>
        <taxon>Bacillaceae</taxon>
        <taxon>Ornithinibacillus</taxon>
    </lineage>
</organism>
<evidence type="ECO:0000259" key="3">
    <source>
        <dbReference type="PROSITE" id="PS50113"/>
    </source>
</evidence>
<comment type="caution">
    <text evidence="5">The sequence shown here is derived from an EMBL/GenBank/DDBJ whole genome shotgun (WGS) entry which is preliminary data.</text>
</comment>
<dbReference type="PROSITE" id="PS50887">
    <property type="entry name" value="GGDEF"/>
    <property type="match status" value="1"/>
</dbReference>